<organism evidence="6 7">
    <name type="scientific">Legionella maioricensis</name>
    <dbReference type="NCBI Taxonomy" id="2896528"/>
    <lineage>
        <taxon>Bacteria</taxon>
        <taxon>Pseudomonadati</taxon>
        <taxon>Pseudomonadota</taxon>
        <taxon>Gammaproteobacteria</taxon>
        <taxon>Legionellales</taxon>
        <taxon>Legionellaceae</taxon>
        <taxon>Legionella</taxon>
    </lineage>
</organism>
<proteinExistence type="inferred from homology"/>
<accession>A0A9X2IBY8</accession>
<dbReference type="Pfam" id="PF00561">
    <property type="entry name" value="Abhydrolase_1"/>
    <property type="match status" value="1"/>
</dbReference>
<dbReference type="InterPro" id="IPR050266">
    <property type="entry name" value="AB_hydrolase_sf"/>
</dbReference>
<comment type="similarity">
    <text evidence="1">Belongs to the peptidase S33 family.</text>
</comment>
<comment type="caution">
    <text evidence="6">The sequence shown here is derived from an EMBL/GenBank/DDBJ whole genome shotgun (WGS) entry which is preliminary data.</text>
</comment>
<evidence type="ECO:0000313" key="6">
    <source>
        <dbReference type="EMBL" id="MCL9684905.1"/>
    </source>
</evidence>
<evidence type="ECO:0000259" key="4">
    <source>
        <dbReference type="Pfam" id="PF00561"/>
    </source>
</evidence>
<protein>
    <submittedName>
        <fullName evidence="6">Haloalkane dehalogenase</fullName>
        <ecNumber evidence="6">3.8.1.5</ecNumber>
    </submittedName>
</protein>
<dbReference type="InterPro" id="IPR002410">
    <property type="entry name" value="Peptidase_S33"/>
</dbReference>
<dbReference type="GO" id="GO:0008233">
    <property type="term" value="F:peptidase activity"/>
    <property type="evidence" value="ECO:0007669"/>
    <property type="project" value="InterPro"/>
</dbReference>
<evidence type="ECO:0000313" key="7">
    <source>
        <dbReference type="Proteomes" id="UP001139721"/>
    </source>
</evidence>
<dbReference type="RefSeq" id="WP_250422779.1">
    <property type="nucleotide sequence ID" value="NZ_JAJKBJ010000016.1"/>
</dbReference>
<feature type="domain" description="AB hydrolase-1" evidence="4">
    <location>
        <begin position="35"/>
        <end position="147"/>
    </location>
</feature>
<dbReference type="Gene3D" id="3.40.50.1820">
    <property type="entry name" value="alpha/beta hydrolase"/>
    <property type="match status" value="1"/>
</dbReference>
<dbReference type="PRINTS" id="PR00793">
    <property type="entry name" value="PROAMNOPTASE"/>
</dbReference>
<dbReference type="Proteomes" id="UP001139721">
    <property type="component" value="Unassembled WGS sequence"/>
</dbReference>
<dbReference type="SUPFAM" id="SSF53474">
    <property type="entry name" value="alpha/beta-Hydrolases"/>
    <property type="match status" value="1"/>
</dbReference>
<name>A0A9X2IBY8_9GAMM</name>
<dbReference type="InterPro" id="IPR012312">
    <property type="entry name" value="Hemerythrin-like"/>
</dbReference>
<dbReference type="PANTHER" id="PTHR43798">
    <property type="entry name" value="MONOACYLGLYCEROL LIPASE"/>
    <property type="match status" value="1"/>
</dbReference>
<dbReference type="Gene3D" id="1.20.120.520">
    <property type="entry name" value="nmb1532 protein domain like"/>
    <property type="match status" value="1"/>
</dbReference>
<evidence type="ECO:0000256" key="2">
    <source>
        <dbReference type="ARBA" id="ARBA00022801"/>
    </source>
</evidence>
<dbReference type="EMBL" id="JAJKBJ010000016">
    <property type="protein sequence ID" value="MCL9684905.1"/>
    <property type="molecule type" value="Genomic_DNA"/>
</dbReference>
<evidence type="ECO:0000256" key="1">
    <source>
        <dbReference type="ARBA" id="ARBA00010088"/>
    </source>
</evidence>
<dbReference type="AlphaFoldDB" id="A0A9X2IBY8"/>
<dbReference type="NCBIfam" id="NF002938">
    <property type="entry name" value="PRK03592.1"/>
    <property type="match status" value="1"/>
</dbReference>
<keyword evidence="2 6" id="KW-0378">Hydrolase</keyword>
<evidence type="ECO:0000256" key="3">
    <source>
        <dbReference type="SAM" id="Coils"/>
    </source>
</evidence>
<dbReference type="EC" id="3.8.1.5" evidence="6"/>
<dbReference type="InterPro" id="IPR029058">
    <property type="entry name" value="AB_hydrolase_fold"/>
</dbReference>
<feature type="domain" description="Hemerythrin-like" evidence="5">
    <location>
        <begin position="313"/>
        <end position="441"/>
    </location>
</feature>
<feature type="coiled-coil region" evidence="3">
    <location>
        <begin position="375"/>
        <end position="402"/>
    </location>
</feature>
<keyword evidence="7" id="KW-1185">Reference proteome</keyword>
<gene>
    <name evidence="6" type="ORF">LOX96_12435</name>
</gene>
<sequence>MKQSNQFISASYPFQSQFVKVKGANLHYIEEGTGKPILFIHGMPSSSYIWRNIIPHLSSYGRCIALDLIGHGKSDSPDIEFRVEEHLAYLTEFIERLNLKDILIVGHSWGASLGIAYAKEHEKNIRGLCYLEPMLGAWKHWEDFNPNASEAQEVFKKFRSAEGWDLIVNQNMFMEQIFVNASMRQLSPEEKANYINPFSSIERRRAAWKAPQELPIENTPADVVSLIDDSFSWLKKTTIPQLFFYTEPAAFFTKETVEKYVQQARSVTPYCLGKGVYNHAEDYPHEIGSILAAWLINNYSLGADTPKFSFYTTIHKAIRKVLFDTCFMAGQTDFSDKNEAITFSEKFSGLMSLLNNHALHEETYIHPLLDEKEIFTSVDEEHAQLEEELQRLEQMLRIACENEDQSVCYELGNHFYLAFNEFVHRYLHHLFEEETKIMPALREAYPLSTLLSVMDKFKKSQSAEEVIQSMGLIFAAINMKEALFMLNSIRQSAPQEVFAKIHALLKQVMPQMRWQQLETQLSSISS</sequence>
<dbReference type="InterPro" id="IPR000073">
    <property type="entry name" value="AB_hydrolase_1"/>
</dbReference>
<evidence type="ECO:0000259" key="5">
    <source>
        <dbReference type="Pfam" id="PF01814"/>
    </source>
</evidence>
<dbReference type="GO" id="GO:0018786">
    <property type="term" value="F:haloalkane dehalogenase activity"/>
    <property type="evidence" value="ECO:0007669"/>
    <property type="project" value="UniProtKB-EC"/>
</dbReference>
<reference evidence="6" key="1">
    <citation type="submission" date="2021-11" db="EMBL/GenBank/DDBJ databases">
        <title>Legionella maioricencis sp. nov., a new species isolated from hot water samples in Mallorca.</title>
        <authorList>
            <person name="Crespi S."/>
            <person name="Drasar V."/>
            <person name="Salva-Serra F."/>
            <person name="Jaen-Luchoro D."/>
            <person name="Pineiro-Iglesias B."/>
            <person name="Aliaga F."/>
            <person name="Fernandez-Juarez V."/>
            <person name="Coll G."/>
            <person name="Moore E.R.B."/>
            <person name="Bennasar-Figueras A."/>
        </authorList>
    </citation>
    <scope>NUCLEOTIDE SEQUENCE</scope>
    <source>
        <strain evidence="6">HCPI-6</strain>
    </source>
</reference>
<keyword evidence="3" id="KW-0175">Coiled coil</keyword>
<dbReference type="Pfam" id="PF01814">
    <property type="entry name" value="Hemerythrin"/>
    <property type="match status" value="1"/>
</dbReference>
<dbReference type="GO" id="GO:0006508">
    <property type="term" value="P:proteolysis"/>
    <property type="evidence" value="ECO:0007669"/>
    <property type="project" value="InterPro"/>
</dbReference>